<comment type="caution">
    <text evidence="3">The sequence shown here is derived from an EMBL/GenBank/DDBJ whole genome shotgun (WGS) entry which is preliminary data.</text>
</comment>
<accession>A0A4R4D8Q0</accession>
<dbReference type="Proteomes" id="UP000254571">
    <property type="component" value="Unassembled WGS sequence"/>
</dbReference>
<evidence type="ECO:0000256" key="1">
    <source>
        <dbReference type="SAM" id="MobiDB-lite"/>
    </source>
</evidence>
<keyword evidence="2" id="KW-0732">Signal</keyword>
<name>A0A4R4D8Q0_9ENTR</name>
<reference evidence="3 4" key="1">
    <citation type="submission" date="2018-06" db="EMBL/GenBank/DDBJ databases">
        <authorList>
            <consortium name="Pathogen Informatics"/>
            <person name="Doyle S."/>
        </authorList>
    </citation>
    <scope>NUCLEOTIDE SEQUENCE [LARGE SCALE GENOMIC DNA]</scope>
    <source>
        <strain evidence="3 4">NCTC9149</strain>
    </source>
</reference>
<dbReference type="AlphaFoldDB" id="A0A4R4D8Q0"/>
<dbReference type="EMBL" id="UGMX01000002">
    <property type="protein sequence ID" value="STW08072.1"/>
    <property type="molecule type" value="Genomic_DNA"/>
</dbReference>
<evidence type="ECO:0000256" key="2">
    <source>
        <dbReference type="SAM" id="SignalP"/>
    </source>
</evidence>
<feature type="chain" id="PRO_5043780942" evidence="2">
    <location>
        <begin position="20"/>
        <end position="86"/>
    </location>
</feature>
<dbReference type="PROSITE" id="PS51257">
    <property type="entry name" value="PROKAR_LIPOPROTEIN"/>
    <property type="match status" value="1"/>
</dbReference>
<feature type="compositionally biased region" description="Gly residues" evidence="1">
    <location>
        <begin position="26"/>
        <end position="40"/>
    </location>
</feature>
<feature type="region of interest" description="Disordered" evidence="1">
    <location>
        <begin position="26"/>
        <end position="86"/>
    </location>
</feature>
<feature type="signal peptide" evidence="2">
    <location>
        <begin position="1"/>
        <end position="19"/>
    </location>
</feature>
<proteinExistence type="predicted"/>
<evidence type="ECO:0000313" key="3">
    <source>
        <dbReference type="EMBL" id="STW08072.1"/>
    </source>
</evidence>
<gene>
    <name evidence="3" type="ORF">NCTC9149_04515</name>
</gene>
<sequence>MVRRFLVCFFMLCACSAYAANGGNGGDGGNGDNSDGGNGSDGSATASGRDGCPGGTQPDSSGKFYLPDTKEPCNPGRQDAMKSAGH</sequence>
<evidence type="ECO:0000313" key="4">
    <source>
        <dbReference type="Proteomes" id="UP000254571"/>
    </source>
</evidence>
<protein>
    <submittedName>
        <fullName evidence="3">Uncharacterized protein</fullName>
    </submittedName>
</protein>
<organism evidence="3 4">
    <name type="scientific">Klebsiella grimontii</name>
    <dbReference type="NCBI Taxonomy" id="2058152"/>
    <lineage>
        <taxon>Bacteria</taxon>
        <taxon>Pseudomonadati</taxon>
        <taxon>Pseudomonadota</taxon>
        <taxon>Gammaproteobacteria</taxon>
        <taxon>Enterobacterales</taxon>
        <taxon>Enterobacteriaceae</taxon>
        <taxon>Klebsiella/Raoultella group</taxon>
        <taxon>Klebsiella</taxon>
    </lineage>
</organism>